<name>A0A3G4ZSV2_9VIRU</name>
<evidence type="ECO:0000313" key="1">
    <source>
        <dbReference type="EMBL" id="AYV77965.1"/>
    </source>
</evidence>
<accession>A0A3G4ZSV2</accession>
<proteinExistence type="predicted"/>
<organism evidence="1">
    <name type="scientific">Edafosvirus sp</name>
    <dbReference type="NCBI Taxonomy" id="2487765"/>
    <lineage>
        <taxon>Viruses</taxon>
        <taxon>Varidnaviria</taxon>
        <taxon>Bamfordvirae</taxon>
        <taxon>Nucleocytoviricota</taxon>
        <taxon>Megaviricetes</taxon>
        <taxon>Imitervirales</taxon>
        <taxon>Mimiviridae</taxon>
        <taxon>Klosneuvirinae</taxon>
    </lineage>
</organism>
<protein>
    <submittedName>
        <fullName evidence="1">Uncharacterized protein</fullName>
    </submittedName>
</protein>
<sequence length="114" mass="13633">MMMKRLTYLEGLLQKMNKFVEPKKPEKTIVIDKKSVWCIDCNQCKSWQCDNCGTINYKTALNLEYELMACSKKCVIELNKKYYMNMDNWEKNTNNKVKIEQPFRYDIICGCFDE</sequence>
<reference evidence="1" key="1">
    <citation type="submission" date="2018-10" db="EMBL/GenBank/DDBJ databases">
        <title>Hidden diversity of soil giant viruses.</title>
        <authorList>
            <person name="Schulz F."/>
            <person name="Alteio L."/>
            <person name="Goudeau D."/>
            <person name="Ryan E.M."/>
            <person name="Malmstrom R.R."/>
            <person name="Blanchard J."/>
            <person name="Woyke T."/>
        </authorList>
    </citation>
    <scope>NUCLEOTIDE SEQUENCE</scope>
    <source>
        <strain evidence="1">EDV1</strain>
    </source>
</reference>
<dbReference type="EMBL" id="MK072068">
    <property type="protein sequence ID" value="AYV77965.1"/>
    <property type="molecule type" value="Genomic_DNA"/>
</dbReference>
<gene>
    <name evidence="1" type="ORF">Edafosvirus3_43</name>
</gene>